<accession>A0A0W0TLW0</accession>
<dbReference type="CDD" id="cd04725">
    <property type="entry name" value="OMP_decarboxylase_like"/>
    <property type="match status" value="1"/>
</dbReference>
<dbReference type="GO" id="GO:0005829">
    <property type="term" value="C:cytosol"/>
    <property type="evidence" value="ECO:0007669"/>
    <property type="project" value="TreeGrafter"/>
</dbReference>
<dbReference type="NCBIfam" id="TIGR01740">
    <property type="entry name" value="pyrF"/>
    <property type="match status" value="1"/>
</dbReference>
<evidence type="ECO:0000256" key="9">
    <source>
        <dbReference type="HAMAP-Rule" id="MF_01200"/>
    </source>
</evidence>
<evidence type="ECO:0000256" key="8">
    <source>
        <dbReference type="ARBA" id="ARBA00061012"/>
    </source>
</evidence>
<evidence type="ECO:0000256" key="4">
    <source>
        <dbReference type="ARBA" id="ARBA00022793"/>
    </source>
</evidence>
<feature type="active site" description="For OMPdecase activity" evidence="10">
    <location>
        <position position="61"/>
    </location>
</feature>
<dbReference type="HAMAP" id="MF_01200_B">
    <property type="entry name" value="OMPdecase_type1_B"/>
    <property type="match status" value="1"/>
</dbReference>
<comment type="pathway">
    <text evidence="2 9 12">Pyrimidine metabolism; UMP biosynthesis via de novo pathway; UMP from orotate: step 2/2.</text>
</comment>
<dbReference type="NCBIfam" id="NF001273">
    <property type="entry name" value="PRK00230.1"/>
    <property type="match status" value="1"/>
</dbReference>
<dbReference type="InterPro" id="IPR018089">
    <property type="entry name" value="OMPdecase_AS"/>
</dbReference>
<dbReference type="SMART" id="SM00934">
    <property type="entry name" value="OMPdecase"/>
    <property type="match status" value="1"/>
</dbReference>
<dbReference type="OrthoDB" id="9806203at2"/>
<feature type="binding site" evidence="9 11">
    <location>
        <position position="189"/>
    </location>
    <ligand>
        <name>substrate</name>
    </ligand>
</feature>
<feature type="binding site" evidence="9 11">
    <location>
        <position position="32"/>
    </location>
    <ligand>
        <name>substrate</name>
    </ligand>
</feature>
<dbReference type="PANTHER" id="PTHR32119:SF2">
    <property type="entry name" value="OROTIDINE 5'-PHOSPHATE DECARBOXYLASE"/>
    <property type="match status" value="1"/>
</dbReference>
<comment type="function">
    <text evidence="1 9">Catalyzes the decarboxylation of orotidine 5'-monophosphate (OMP) to uridine 5'-monophosphate (UMP).</text>
</comment>
<feature type="active site" description="For OMPdecase activity" evidence="10">
    <location>
        <position position="59"/>
    </location>
</feature>
<comment type="catalytic activity">
    <reaction evidence="7 9 12">
        <text>orotidine 5'-phosphate + H(+) = UMP + CO2</text>
        <dbReference type="Rhea" id="RHEA:11596"/>
        <dbReference type="ChEBI" id="CHEBI:15378"/>
        <dbReference type="ChEBI" id="CHEBI:16526"/>
        <dbReference type="ChEBI" id="CHEBI:57538"/>
        <dbReference type="ChEBI" id="CHEBI:57865"/>
        <dbReference type="EC" id="4.1.1.23"/>
    </reaction>
</comment>
<dbReference type="PANTHER" id="PTHR32119">
    <property type="entry name" value="OROTIDINE 5'-PHOSPHATE DECARBOXYLASE"/>
    <property type="match status" value="1"/>
</dbReference>
<dbReference type="Gene3D" id="3.20.20.70">
    <property type="entry name" value="Aldolase class I"/>
    <property type="match status" value="1"/>
</dbReference>
<dbReference type="Pfam" id="PF00215">
    <property type="entry name" value="OMPdecase"/>
    <property type="match status" value="1"/>
</dbReference>
<dbReference type="GO" id="GO:0044205">
    <property type="term" value="P:'de novo' UMP biosynthetic process"/>
    <property type="evidence" value="ECO:0007669"/>
    <property type="project" value="UniProtKB-UniRule"/>
</dbReference>
<dbReference type="InterPro" id="IPR001754">
    <property type="entry name" value="OMPdeCOase_dom"/>
</dbReference>
<evidence type="ECO:0000259" key="13">
    <source>
        <dbReference type="SMART" id="SM00934"/>
    </source>
</evidence>
<feature type="binding site" evidence="9">
    <location>
        <begin position="59"/>
        <end position="68"/>
    </location>
    <ligand>
        <name>substrate</name>
    </ligand>
</feature>
<evidence type="ECO:0000313" key="14">
    <source>
        <dbReference type="EMBL" id="KTC96590.1"/>
    </source>
</evidence>
<dbReference type="PATRIC" id="fig|448.7.peg.1878"/>
<keyword evidence="5 9" id="KW-0665">Pyrimidine biosynthesis</keyword>
<keyword evidence="15" id="KW-1185">Reference proteome</keyword>
<name>A0A0W0TLW0_LEGER</name>
<dbReference type="InterPro" id="IPR047596">
    <property type="entry name" value="OMPdecase_bac"/>
</dbReference>
<feature type="domain" description="Orotidine 5'-phosphate decarboxylase" evidence="13">
    <location>
        <begin position="4"/>
        <end position="225"/>
    </location>
</feature>
<evidence type="ECO:0000256" key="3">
    <source>
        <dbReference type="ARBA" id="ARBA00011738"/>
    </source>
</evidence>
<feature type="binding site" evidence="9 11">
    <location>
        <position position="119"/>
    </location>
    <ligand>
        <name>substrate</name>
    </ligand>
</feature>
<comment type="caution">
    <text evidence="14">The sequence shown here is derived from an EMBL/GenBank/DDBJ whole genome shotgun (WGS) entry which is preliminary data.</text>
</comment>
<keyword evidence="4 9" id="KW-0210">Decarboxylase</keyword>
<dbReference type="EC" id="4.1.1.23" evidence="9"/>
<dbReference type="Proteomes" id="UP000054773">
    <property type="component" value="Unassembled WGS sequence"/>
</dbReference>
<dbReference type="EMBL" id="LNYA01000028">
    <property type="protein sequence ID" value="KTC96590.1"/>
    <property type="molecule type" value="Genomic_DNA"/>
</dbReference>
<protein>
    <recommendedName>
        <fullName evidence="9">Orotidine 5'-phosphate decarboxylase</fullName>
        <ecNumber evidence="9">4.1.1.23</ecNumber>
    </recommendedName>
    <alternativeName>
        <fullName evidence="9">OMP decarboxylase</fullName>
        <shortName evidence="9">OMPDCase</shortName>
        <shortName evidence="9">OMPdecase</shortName>
    </alternativeName>
</protein>
<reference evidence="14 15" key="1">
    <citation type="submission" date="2015-11" db="EMBL/GenBank/DDBJ databases">
        <title>Genomic analysis of 38 Legionella species identifies large and diverse effector repertoires.</title>
        <authorList>
            <person name="Burstein D."/>
            <person name="Amaro F."/>
            <person name="Zusman T."/>
            <person name="Lifshitz Z."/>
            <person name="Cohen O."/>
            <person name="Gilbert J.A."/>
            <person name="Pupko T."/>
            <person name="Shuman H.A."/>
            <person name="Segal G."/>
        </authorList>
    </citation>
    <scope>NUCLEOTIDE SEQUENCE [LARGE SCALE GENOMIC DNA]</scope>
    <source>
        <strain evidence="14 15">SE-32A-C8</strain>
    </source>
</reference>
<feature type="active site" description="For OMPdecase activity" evidence="10">
    <location>
        <position position="64"/>
    </location>
</feature>
<dbReference type="UniPathway" id="UPA00070">
    <property type="reaction ID" value="UER00120"/>
</dbReference>
<dbReference type="GO" id="GO:0004590">
    <property type="term" value="F:orotidine-5'-phosphate decarboxylase activity"/>
    <property type="evidence" value="ECO:0007669"/>
    <property type="project" value="UniProtKB-UniRule"/>
</dbReference>
<keyword evidence="6 9" id="KW-0456">Lyase</keyword>
<comment type="subunit">
    <text evidence="3 9">Homodimer.</text>
</comment>
<dbReference type="InterPro" id="IPR011060">
    <property type="entry name" value="RibuloseP-bd_barrel"/>
</dbReference>
<sequence>MTTELIVALDFHHEADALKLIEKINPAHCALKVGSELFTLLGPSFVRKLVNQQFKVFLDLKFHDIPNTVARACMAAAEMGVWMMNLHASGGLAMMRAAKNTLDGLSKDKPLLIAVTVLTSMNSLQLPEIGIDTSIANQVNRLAHLAHQAELDGVVCSALEAPIVKQLCGTDFLTITPGIRLPGDDADDQSRIVTPKDAFMMGSDYLVMGRSITRSPNPEQVIANILASLSE</sequence>
<dbReference type="InterPro" id="IPR013785">
    <property type="entry name" value="Aldolase_TIM"/>
</dbReference>
<feature type="binding site" evidence="9 11">
    <location>
        <position position="10"/>
    </location>
    <ligand>
        <name>substrate</name>
    </ligand>
</feature>
<dbReference type="AlphaFoldDB" id="A0A0W0TLW0"/>
<dbReference type="InterPro" id="IPR014732">
    <property type="entry name" value="OMPdecase"/>
</dbReference>
<feature type="binding site" evidence="9 11">
    <location>
        <position position="210"/>
    </location>
    <ligand>
        <name>substrate</name>
    </ligand>
</feature>
<proteinExistence type="inferred from homology"/>
<feature type="binding site" evidence="9 11">
    <location>
        <position position="209"/>
    </location>
    <ligand>
        <name>substrate</name>
    </ligand>
</feature>
<evidence type="ECO:0000256" key="11">
    <source>
        <dbReference type="PIRSR" id="PIRSR614732-2"/>
    </source>
</evidence>
<dbReference type="STRING" id="448.Lery_1796"/>
<gene>
    <name evidence="9 14" type="primary">pyrF</name>
    <name evidence="14" type="ORF">Lery_1796</name>
</gene>
<evidence type="ECO:0000256" key="12">
    <source>
        <dbReference type="RuleBase" id="RU000512"/>
    </source>
</evidence>
<dbReference type="PROSITE" id="PS00156">
    <property type="entry name" value="OMPDECASE"/>
    <property type="match status" value="1"/>
</dbReference>
<comment type="similarity">
    <text evidence="8 9">Belongs to the OMP decarboxylase family. Type 1 subfamily.</text>
</comment>
<evidence type="ECO:0000313" key="15">
    <source>
        <dbReference type="Proteomes" id="UP000054773"/>
    </source>
</evidence>
<dbReference type="FunFam" id="3.20.20.70:FF:000015">
    <property type="entry name" value="Orotidine 5'-phosphate decarboxylase"/>
    <property type="match status" value="1"/>
</dbReference>
<evidence type="ECO:0000256" key="10">
    <source>
        <dbReference type="PIRSR" id="PIRSR614732-1"/>
    </source>
</evidence>
<dbReference type="SUPFAM" id="SSF51366">
    <property type="entry name" value="Ribulose-phoshate binding barrel"/>
    <property type="match status" value="1"/>
</dbReference>
<feature type="active site" description="Proton donor" evidence="9">
    <location>
        <position position="61"/>
    </location>
</feature>
<dbReference type="GO" id="GO:0006207">
    <property type="term" value="P:'de novo' pyrimidine nucleobase biosynthetic process"/>
    <property type="evidence" value="ECO:0007669"/>
    <property type="project" value="InterPro"/>
</dbReference>
<evidence type="ECO:0000256" key="1">
    <source>
        <dbReference type="ARBA" id="ARBA00002356"/>
    </source>
</evidence>
<organism evidence="14 15">
    <name type="scientific">Legionella erythra</name>
    <dbReference type="NCBI Taxonomy" id="448"/>
    <lineage>
        <taxon>Bacteria</taxon>
        <taxon>Pseudomonadati</taxon>
        <taxon>Pseudomonadota</taxon>
        <taxon>Gammaproteobacteria</taxon>
        <taxon>Legionellales</taxon>
        <taxon>Legionellaceae</taxon>
        <taxon>Legionella</taxon>
    </lineage>
</organism>
<evidence type="ECO:0000256" key="2">
    <source>
        <dbReference type="ARBA" id="ARBA00004861"/>
    </source>
</evidence>
<feature type="binding site" evidence="9 11">
    <location>
        <position position="180"/>
    </location>
    <ligand>
        <name>substrate</name>
    </ligand>
</feature>
<evidence type="ECO:0000256" key="7">
    <source>
        <dbReference type="ARBA" id="ARBA00049157"/>
    </source>
</evidence>
<evidence type="ECO:0000256" key="6">
    <source>
        <dbReference type="ARBA" id="ARBA00023239"/>
    </source>
</evidence>
<dbReference type="RefSeq" id="WP_058526939.1">
    <property type="nucleotide sequence ID" value="NZ_CAAAHY010000012.1"/>
</dbReference>
<evidence type="ECO:0000256" key="5">
    <source>
        <dbReference type="ARBA" id="ARBA00022975"/>
    </source>
</evidence>